<feature type="compositionally biased region" description="Low complexity" evidence="9">
    <location>
        <begin position="1578"/>
        <end position="1593"/>
    </location>
</feature>
<evidence type="ECO:0000259" key="10">
    <source>
        <dbReference type="PROSITE" id="PS50089"/>
    </source>
</evidence>
<protein>
    <recommendedName>
        <fullName evidence="14">FabD/lysophospholipase-like protein</fullName>
    </recommendedName>
</protein>
<keyword evidence="2 7" id="KW-0863">Zinc-finger</keyword>
<dbReference type="GO" id="GO:0019369">
    <property type="term" value="P:arachidonate metabolic process"/>
    <property type="evidence" value="ECO:0007669"/>
    <property type="project" value="TreeGrafter"/>
</dbReference>
<evidence type="ECO:0000313" key="13">
    <source>
        <dbReference type="Proteomes" id="UP000799757"/>
    </source>
</evidence>
<dbReference type="GO" id="GO:0046486">
    <property type="term" value="P:glycerolipid metabolic process"/>
    <property type="evidence" value="ECO:0007669"/>
    <property type="project" value="UniProtKB-ARBA"/>
</dbReference>
<dbReference type="EMBL" id="MU001814">
    <property type="protein sequence ID" value="KAF2797105.1"/>
    <property type="molecule type" value="Genomic_DNA"/>
</dbReference>
<dbReference type="Proteomes" id="UP000799757">
    <property type="component" value="Unassembled WGS sequence"/>
</dbReference>
<dbReference type="InterPro" id="IPR027417">
    <property type="entry name" value="P-loop_NTPase"/>
</dbReference>
<feature type="short sequence motif" description="GXSXG" evidence="8">
    <location>
        <begin position="745"/>
        <end position="749"/>
    </location>
</feature>
<proteinExistence type="predicted"/>
<dbReference type="PROSITE" id="PS51635">
    <property type="entry name" value="PNPLA"/>
    <property type="match status" value="1"/>
</dbReference>
<evidence type="ECO:0000256" key="6">
    <source>
        <dbReference type="ARBA" id="ARBA00023098"/>
    </source>
</evidence>
<feature type="short sequence motif" description="GXGXXG" evidence="8">
    <location>
        <begin position="711"/>
        <end position="716"/>
    </location>
</feature>
<feature type="compositionally biased region" description="Basic and acidic residues" evidence="9">
    <location>
        <begin position="1461"/>
        <end position="1478"/>
    </location>
</feature>
<dbReference type="SUPFAM" id="SSF52151">
    <property type="entry name" value="FabD/lysophospholipase-like"/>
    <property type="match status" value="1"/>
</dbReference>
<dbReference type="SUPFAM" id="SSF52540">
    <property type="entry name" value="P-loop containing nucleoside triphosphate hydrolases"/>
    <property type="match status" value="1"/>
</dbReference>
<dbReference type="PROSITE" id="PS50089">
    <property type="entry name" value="ZF_RING_2"/>
    <property type="match status" value="1"/>
</dbReference>
<dbReference type="Gene3D" id="3.40.1090.10">
    <property type="entry name" value="Cytosolic phospholipase A2 catalytic domain"/>
    <property type="match status" value="1"/>
</dbReference>
<dbReference type="PANTHER" id="PTHR24185:SF1">
    <property type="entry name" value="CALCIUM-INDEPENDENT PHOSPHOLIPASE A2-GAMMA"/>
    <property type="match status" value="1"/>
</dbReference>
<evidence type="ECO:0000256" key="9">
    <source>
        <dbReference type="SAM" id="MobiDB-lite"/>
    </source>
</evidence>
<evidence type="ECO:0000256" key="4">
    <source>
        <dbReference type="ARBA" id="ARBA00022833"/>
    </source>
</evidence>
<sequence>MASQRPGECGGLHCAGVSDKIWYCVDCGCWLCAPCWGNYPPHTGGRKGRDGLEHEKTKYKVYRKLEDILTPTPSQTDIEEHHSRDLDSTWFGIRKDSNGHPLFADYDVYSTLMGNPLTDSGVRLPQLASFIGQTNAGKSTLIKMLIKLNELNGDEQSTFPSPVVGSTVQNHMPTSADVHLYADPKTYNDRTPLLYADCEGFEGGEKLPIGAIENRITQLDVDTSLSRLTPGRTRKLEWANSEEKKTRGYVVKQLYPRILYTFSDVVVFVLRNAKTFEATALRPLLEWGAASLEKSVNQPTLPHAIIALNTTELGISSQEWEVRFATESLLEANKDCLDRLNGHPFFYHLADQWKARGRTINTILDLIHCYYSTFKVVRIPVKGRYQLLHDQVFKLHEMIAESCDLSFETKQKARMLSTSDELNVYIQSAFDHFAKTLETPFNFVEVSLKNNPIPDDFGGHILQLAIAVQSRGRRRKSSWIFEKLHYLVASSVMLDCVRHRKGLPDDLFSEYEDYFHYALEEFCDLYAPCEFRTMKDHCVNVASAHNPKGHQNSKGKIFATGHYTSKFRADRYYPFWRKDIKDAMTSIHRDLQDQVQRGSRGIPEEQHLLKIHSDLMDQLYETIGSAGNFLSHSTCFCCLMQAPQHTLPCGHVLCSPCIRSYGKQGSEKRENKFVFKMECCPLHPAETRWQTPCVVRFKPDHAGVRLLCLDGGGIRGIVELEVLRAIQKALGDRIPIRAFFDLIVGTSTGGIISLGFGVKNWELHDCSRRFVFLCGEAFSPRKLQSVPIMKHMVTLKHAAKYETTPLRNILQATFGQDNLFGSNSEENTNHAAKVAVTATDEAGKRAIILANYSRKDSSRTKRRKGHYDFPRPDNPELELKIWEAAAATSAAPSYFKPFVHGPTKRTYLDGALYHNNPVRLVHRERKLLWPDVADKHPDILLSIGTGQNEDEMKKDIPPGPSNSRSSRRRARLEVKEAPKTGWSPFPKLRQMFKAMHNRMDNILDAEMAWREFCWDVANLDGPSDNAFRYVRINPNLGHDPPSFDDSSQLKTLKEETRKILTSSESLAQIEKVAHTLIASSFYYERTAAPRNEIDMYSCSGRICCRFEDGSPYLRALGDYLRHQQTTDFRPYFEIVSDTDQTQLSKLPLLPKDVADMRDLASFAISTPDIRVQKRTTEVTISLRLRSPHLSPNKYPISGFPRAIMAEQSLKIAMDDALPSTNKLFNLGRKMKEKRYRASTGGSELDGHSGRPHASMRSVSDPLTQLVTGELDAWGTETRDSGKGRERLVAHELPTSELPPNKPRRQSSRRSLSAQELPGISERLSQAPAPVELSSGSRRSTFDPFRRSLATYELPGTPERPSWMTTSSQVTAPVELSSGNHSRNRPVQAVEREREREAVLTMDSQGLAPPEPSGRNDGRRESSRLRRIANIVDKKQGSPTTSSGPWGTLKHHVQATSSSTRARQDQDVDRSRPRQESARQEPVTTQASRSHPQRSVHEEDVIRAKVASRLRDLDQIAEEQVTRERHPRQYLAELPTTDAANFTSTSHQTQTRTNVTRGNTLPTRAYFPRSLSPDDDLYSAPPRSSRTTEPSSSRGAVAADMPLGGDSSLRRPTTEQQPRTQYTAVYPPSLVPQTQGLRSVPSNISVFSDDQSIDYNSTLSDDTADFDSGFEERQMQRARRMPSAIWSDAQQSSCSDYMPLGRRNL</sequence>
<dbReference type="PROSITE" id="PS00518">
    <property type="entry name" value="ZF_RING_1"/>
    <property type="match status" value="1"/>
</dbReference>
<dbReference type="GO" id="GO:0008270">
    <property type="term" value="F:zinc ion binding"/>
    <property type="evidence" value="ECO:0007669"/>
    <property type="project" value="UniProtKB-KW"/>
</dbReference>
<dbReference type="Pfam" id="PF01734">
    <property type="entry name" value="Patatin"/>
    <property type="match status" value="1"/>
</dbReference>
<dbReference type="GO" id="GO:0047499">
    <property type="term" value="F:calcium-independent phospholipase A2 activity"/>
    <property type="evidence" value="ECO:0007669"/>
    <property type="project" value="TreeGrafter"/>
</dbReference>
<feature type="region of interest" description="Disordered" evidence="9">
    <location>
        <begin position="1558"/>
        <end position="1621"/>
    </location>
</feature>
<evidence type="ECO:0000256" key="7">
    <source>
        <dbReference type="PROSITE-ProRule" id="PRU00175"/>
    </source>
</evidence>
<evidence type="ECO:0008006" key="14">
    <source>
        <dbReference type="Google" id="ProtNLM"/>
    </source>
</evidence>
<dbReference type="InterPro" id="IPR016035">
    <property type="entry name" value="Acyl_Trfase/lysoPLipase"/>
</dbReference>
<organism evidence="12 13">
    <name type="scientific">Melanomma pulvis-pyrius CBS 109.77</name>
    <dbReference type="NCBI Taxonomy" id="1314802"/>
    <lineage>
        <taxon>Eukaryota</taxon>
        <taxon>Fungi</taxon>
        <taxon>Dikarya</taxon>
        <taxon>Ascomycota</taxon>
        <taxon>Pezizomycotina</taxon>
        <taxon>Dothideomycetes</taxon>
        <taxon>Pleosporomycetidae</taxon>
        <taxon>Pleosporales</taxon>
        <taxon>Melanommataceae</taxon>
        <taxon>Melanomma</taxon>
    </lineage>
</organism>
<feature type="active site" description="Nucleophile" evidence="8">
    <location>
        <position position="747"/>
    </location>
</feature>
<feature type="compositionally biased region" description="Polar residues" evidence="9">
    <location>
        <begin position="1256"/>
        <end position="1266"/>
    </location>
</feature>
<dbReference type="OrthoDB" id="194358at2759"/>
<feature type="region of interest" description="Disordered" evidence="9">
    <location>
        <begin position="1232"/>
        <end position="1498"/>
    </location>
</feature>
<evidence type="ECO:0000256" key="8">
    <source>
        <dbReference type="PROSITE-ProRule" id="PRU01161"/>
    </source>
</evidence>
<dbReference type="CDD" id="cd07199">
    <property type="entry name" value="Pat17_PNPLA8_PNPLA9_like"/>
    <property type="match status" value="1"/>
</dbReference>
<evidence type="ECO:0000256" key="2">
    <source>
        <dbReference type="ARBA" id="ARBA00022771"/>
    </source>
</evidence>
<dbReference type="GO" id="GO:0016042">
    <property type="term" value="P:lipid catabolic process"/>
    <property type="evidence" value="ECO:0007669"/>
    <property type="project" value="UniProtKB-UniRule"/>
</dbReference>
<evidence type="ECO:0000256" key="1">
    <source>
        <dbReference type="ARBA" id="ARBA00022723"/>
    </source>
</evidence>
<dbReference type="GO" id="GO:0016020">
    <property type="term" value="C:membrane"/>
    <property type="evidence" value="ECO:0007669"/>
    <property type="project" value="TreeGrafter"/>
</dbReference>
<dbReference type="PANTHER" id="PTHR24185">
    <property type="entry name" value="CALCIUM-INDEPENDENT PHOSPHOLIPASE A2-GAMMA"/>
    <property type="match status" value="1"/>
</dbReference>
<keyword evidence="13" id="KW-1185">Reference proteome</keyword>
<feature type="domain" description="PNPLA" evidence="11">
    <location>
        <begin position="707"/>
        <end position="922"/>
    </location>
</feature>
<reference evidence="12" key="1">
    <citation type="journal article" date="2020" name="Stud. Mycol.">
        <title>101 Dothideomycetes genomes: a test case for predicting lifestyles and emergence of pathogens.</title>
        <authorList>
            <person name="Haridas S."/>
            <person name="Albert R."/>
            <person name="Binder M."/>
            <person name="Bloem J."/>
            <person name="Labutti K."/>
            <person name="Salamov A."/>
            <person name="Andreopoulos B."/>
            <person name="Baker S."/>
            <person name="Barry K."/>
            <person name="Bills G."/>
            <person name="Bluhm B."/>
            <person name="Cannon C."/>
            <person name="Castanera R."/>
            <person name="Culley D."/>
            <person name="Daum C."/>
            <person name="Ezra D."/>
            <person name="Gonzalez J."/>
            <person name="Henrissat B."/>
            <person name="Kuo A."/>
            <person name="Liang C."/>
            <person name="Lipzen A."/>
            <person name="Lutzoni F."/>
            <person name="Magnuson J."/>
            <person name="Mondo S."/>
            <person name="Nolan M."/>
            <person name="Ohm R."/>
            <person name="Pangilinan J."/>
            <person name="Park H.-J."/>
            <person name="Ramirez L."/>
            <person name="Alfaro M."/>
            <person name="Sun H."/>
            <person name="Tritt A."/>
            <person name="Yoshinaga Y."/>
            <person name="Zwiers L.-H."/>
            <person name="Turgeon B."/>
            <person name="Goodwin S."/>
            <person name="Spatafora J."/>
            <person name="Crous P."/>
            <person name="Grigoriev I."/>
        </authorList>
    </citation>
    <scope>NUCLEOTIDE SEQUENCE</scope>
    <source>
        <strain evidence="12">CBS 109.77</strain>
    </source>
</reference>
<feature type="domain" description="RING-type" evidence="10">
    <location>
        <begin position="635"/>
        <end position="683"/>
    </location>
</feature>
<evidence type="ECO:0000256" key="5">
    <source>
        <dbReference type="ARBA" id="ARBA00022963"/>
    </source>
</evidence>
<gene>
    <name evidence="12" type="ORF">K505DRAFT_372699</name>
</gene>
<dbReference type="InterPro" id="IPR001841">
    <property type="entry name" value="Znf_RING"/>
</dbReference>
<evidence type="ECO:0000313" key="12">
    <source>
        <dbReference type="EMBL" id="KAF2797105.1"/>
    </source>
</evidence>
<keyword evidence="1" id="KW-0479">Metal-binding</keyword>
<feature type="compositionally biased region" description="Basic and acidic residues" evidence="9">
    <location>
        <begin position="1276"/>
        <end position="1289"/>
    </location>
</feature>
<feature type="active site" description="Proton acceptor" evidence="8">
    <location>
        <position position="909"/>
    </location>
</feature>
<accession>A0A6A6XMF0</accession>
<keyword evidence="3 8" id="KW-0378">Hydrolase</keyword>
<dbReference type="InterPro" id="IPR017907">
    <property type="entry name" value="Znf_RING_CS"/>
</dbReference>
<feature type="compositionally biased region" description="Polar residues" evidence="9">
    <location>
        <begin position="1362"/>
        <end position="1380"/>
    </location>
</feature>
<dbReference type="InterPro" id="IPR002641">
    <property type="entry name" value="PNPLA_dom"/>
</dbReference>
<dbReference type="CDD" id="cd16449">
    <property type="entry name" value="RING-HC"/>
    <property type="match status" value="1"/>
</dbReference>
<feature type="region of interest" description="Disordered" evidence="9">
    <location>
        <begin position="944"/>
        <end position="970"/>
    </location>
</feature>
<name>A0A6A6XMF0_9PLEO</name>
<feature type="compositionally biased region" description="Basic and acidic residues" evidence="9">
    <location>
        <begin position="1413"/>
        <end position="1423"/>
    </location>
</feature>
<evidence type="ECO:0000259" key="11">
    <source>
        <dbReference type="PROSITE" id="PS51635"/>
    </source>
</evidence>
<keyword evidence="5 8" id="KW-0442">Lipid degradation</keyword>
<keyword evidence="6 8" id="KW-0443">Lipid metabolism</keyword>
<evidence type="ECO:0000256" key="3">
    <source>
        <dbReference type="ARBA" id="ARBA00022801"/>
    </source>
</evidence>
<keyword evidence="4" id="KW-0862">Zinc</keyword>
<feature type="short sequence motif" description="DGA/G" evidence="8">
    <location>
        <begin position="909"/>
        <end position="911"/>
    </location>
</feature>